<evidence type="ECO:0000313" key="2">
    <source>
        <dbReference type="EMBL" id="MCX2982389.1"/>
    </source>
</evidence>
<keyword evidence="1" id="KW-0732">Signal</keyword>
<gene>
    <name evidence="2" type="ORF">EYC98_16110</name>
</gene>
<reference evidence="2" key="1">
    <citation type="submission" date="2019-02" db="EMBL/GenBank/DDBJ databases">
        <authorList>
            <person name="Li S.-H."/>
        </authorList>
    </citation>
    <scope>NUCLEOTIDE SEQUENCE</scope>
    <source>
        <strain evidence="2">IMCC14734</strain>
    </source>
</reference>
<proteinExistence type="predicted"/>
<comment type="caution">
    <text evidence="2">The sequence shown here is derived from an EMBL/GenBank/DDBJ whole genome shotgun (WGS) entry which is preliminary data.</text>
</comment>
<protein>
    <submittedName>
        <fullName evidence="2">Uncharacterized protein</fullName>
    </submittedName>
</protein>
<dbReference type="EMBL" id="SHNN01000003">
    <property type="protein sequence ID" value="MCX2982389.1"/>
    <property type="molecule type" value="Genomic_DNA"/>
</dbReference>
<feature type="signal peptide" evidence="1">
    <location>
        <begin position="1"/>
        <end position="22"/>
    </location>
</feature>
<sequence length="92" mass="10225">MRLPFQKMLSLAVLATLVGCSAGSTLVPQNFVSQVDAETEQRRASCMSQHSTFSQRPLNFSAAALEEAYAYCLHRENLFYAVQPEPVEPGTW</sequence>
<dbReference type="PROSITE" id="PS51257">
    <property type="entry name" value="PROKAR_LIPOPROTEIN"/>
    <property type="match status" value="1"/>
</dbReference>
<dbReference type="Proteomes" id="UP001143362">
    <property type="component" value="Unassembled WGS sequence"/>
</dbReference>
<dbReference type="RefSeq" id="WP_279246414.1">
    <property type="nucleotide sequence ID" value="NZ_SHNN01000003.1"/>
</dbReference>
<organism evidence="2 3">
    <name type="scientific">Candidatus Litorirhabdus singularis</name>
    <dbReference type="NCBI Taxonomy" id="2518993"/>
    <lineage>
        <taxon>Bacteria</taxon>
        <taxon>Pseudomonadati</taxon>
        <taxon>Pseudomonadota</taxon>
        <taxon>Gammaproteobacteria</taxon>
        <taxon>Cellvibrionales</taxon>
        <taxon>Halieaceae</taxon>
        <taxon>Candidatus Litorirhabdus</taxon>
    </lineage>
</organism>
<name>A0ABT3TJD2_9GAMM</name>
<evidence type="ECO:0000313" key="3">
    <source>
        <dbReference type="Proteomes" id="UP001143362"/>
    </source>
</evidence>
<evidence type="ECO:0000256" key="1">
    <source>
        <dbReference type="SAM" id="SignalP"/>
    </source>
</evidence>
<keyword evidence="3" id="KW-1185">Reference proteome</keyword>
<accession>A0ABT3TJD2</accession>
<feature type="chain" id="PRO_5046547284" evidence="1">
    <location>
        <begin position="23"/>
        <end position="92"/>
    </location>
</feature>